<sequence length="336" mass="35059">MTGEPGAKGPPGDLVNPDPFPRPGSLGPPGPPGPLGFPGNPGPSGEEGPAGRKGQPGSPGLPGTVGTPGPAGVPGEPGIDGVRGFAGPQGAPGPPGEQGPSGTSRTYSYGFLLVIHSQSEEIPVCPVDMVTMWNGYSLLYLEGQEKAHTQDLGQAGSCLRVFSTMPFSYCNVAACDYAGRNDKSYWLSTTAAAPVAPASGPEIRRQRASGACAWPCTAGRRHAPPRWRSLWYSFPWCTASVTEGVRSALQHTGSGDEGGGQSLTSAGSCLKDFRSQPFIECQGPRGTCHYFSSAYSFWLTRVGVAEQFSPAPAAGTLKEAWQQRQTTSRCNVCMKE</sequence>
<dbReference type="InterPro" id="IPR019326">
    <property type="entry name" value="NDNF"/>
</dbReference>
<keyword evidence="6" id="KW-0084">Basement membrane</keyword>
<dbReference type="InterPro" id="IPR016187">
    <property type="entry name" value="CTDL_fold"/>
</dbReference>
<keyword evidence="7" id="KW-0176">Collagen</keyword>
<dbReference type="Pfam" id="PF01391">
    <property type="entry name" value="Collagen"/>
    <property type="match status" value="1"/>
</dbReference>
<dbReference type="PANTHER" id="PTHR14619:SF8">
    <property type="entry name" value="COLLAGEN TYPE IV ALPHA 4 CHAIN"/>
    <property type="match status" value="1"/>
</dbReference>
<dbReference type="InterPro" id="IPR001442">
    <property type="entry name" value="Collagen_IV_NC"/>
</dbReference>
<dbReference type="AlphaFoldDB" id="A0A9D3MEZ7"/>
<evidence type="ECO:0000256" key="5">
    <source>
        <dbReference type="ARBA" id="ARBA00022737"/>
    </source>
</evidence>
<name>A0A9D3MEZ7_ANGAN</name>
<keyword evidence="8" id="KW-1015">Disulfide bond</keyword>
<feature type="compositionally biased region" description="Low complexity" evidence="9">
    <location>
        <begin position="56"/>
        <end position="77"/>
    </location>
</feature>
<evidence type="ECO:0000313" key="12">
    <source>
        <dbReference type="Proteomes" id="UP001044222"/>
    </source>
</evidence>
<dbReference type="GO" id="GO:0005581">
    <property type="term" value="C:collagen trimer"/>
    <property type="evidence" value="ECO:0007669"/>
    <property type="project" value="UniProtKB-KW"/>
</dbReference>
<evidence type="ECO:0000256" key="2">
    <source>
        <dbReference type="ARBA" id="ARBA00004302"/>
    </source>
</evidence>
<keyword evidence="3" id="KW-0964">Secreted</keyword>
<comment type="function">
    <text evidence="1">Type IV collagen is the major structural component of glomerular basement membranes (GBM), forming a 'chicken-wire' meshwork together with laminins, proteoglycans and entactin/nidogen.</text>
</comment>
<dbReference type="Gene3D" id="2.170.240.10">
    <property type="entry name" value="Collagen IV, non-collagenous"/>
    <property type="match status" value="1"/>
</dbReference>
<evidence type="ECO:0000256" key="6">
    <source>
        <dbReference type="ARBA" id="ARBA00022869"/>
    </source>
</evidence>
<keyword evidence="5" id="KW-0677">Repeat</keyword>
<reference evidence="11" key="1">
    <citation type="submission" date="2021-01" db="EMBL/GenBank/DDBJ databases">
        <title>A chromosome-scale assembly of European eel, Anguilla anguilla.</title>
        <authorList>
            <person name="Henkel C."/>
            <person name="Jong-Raadsen S.A."/>
            <person name="Dufour S."/>
            <person name="Weltzien F.-A."/>
            <person name="Palstra A.P."/>
            <person name="Pelster B."/>
            <person name="Spaink H.P."/>
            <person name="Van Den Thillart G.E."/>
            <person name="Jansen H."/>
            <person name="Zahm M."/>
            <person name="Klopp C."/>
            <person name="Cedric C."/>
            <person name="Louis A."/>
            <person name="Berthelot C."/>
            <person name="Parey E."/>
            <person name="Roest Crollius H."/>
            <person name="Montfort J."/>
            <person name="Robinson-Rechavi M."/>
            <person name="Bucao C."/>
            <person name="Bouchez O."/>
            <person name="Gislard M."/>
            <person name="Lluch J."/>
            <person name="Milhes M."/>
            <person name="Lampietro C."/>
            <person name="Lopez Roques C."/>
            <person name="Donnadieu C."/>
            <person name="Braasch I."/>
            <person name="Desvignes T."/>
            <person name="Postlethwait J."/>
            <person name="Bobe J."/>
            <person name="Guiguen Y."/>
            <person name="Dirks R."/>
        </authorList>
    </citation>
    <scope>NUCLEOTIDE SEQUENCE</scope>
    <source>
        <strain evidence="11">Tag_6206</strain>
        <tissue evidence="11">Liver</tissue>
    </source>
</reference>
<proteinExistence type="predicted"/>
<evidence type="ECO:0000256" key="4">
    <source>
        <dbReference type="ARBA" id="ARBA00022530"/>
    </source>
</evidence>
<evidence type="ECO:0000256" key="7">
    <source>
        <dbReference type="ARBA" id="ARBA00023119"/>
    </source>
</evidence>
<feature type="region of interest" description="Disordered" evidence="9">
    <location>
        <begin position="1"/>
        <end position="104"/>
    </location>
</feature>
<comment type="subcellular location">
    <subcellularLocation>
        <location evidence="2">Secreted</location>
        <location evidence="2">Extracellular space</location>
        <location evidence="2">Extracellular matrix</location>
        <location evidence="2">Basement membrane</location>
    </subcellularLocation>
</comment>
<dbReference type="PANTHER" id="PTHR14619">
    <property type="entry name" value="NEURON-DERIVED NEUROTROPHIC FACTOR"/>
    <property type="match status" value="1"/>
</dbReference>
<dbReference type="GO" id="GO:0005201">
    <property type="term" value="F:extracellular matrix structural constituent"/>
    <property type="evidence" value="ECO:0007669"/>
    <property type="project" value="InterPro"/>
</dbReference>
<dbReference type="SMART" id="SM00111">
    <property type="entry name" value="C4"/>
    <property type="match status" value="2"/>
</dbReference>
<keyword evidence="12" id="KW-1185">Reference proteome</keyword>
<protein>
    <recommendedName>
        <fullName evidence="10">Collagen IV NC1 domain-containing protein</fullName>
    </recommendedName>
</protein>
<dbReference type="GO" id="GO:0005604">
    <property type="term" value="C:basement membrane"/>
    <property type="evidence" value="ECO:0007669"/>
    <property type="project" value="UniProtKB-SubCell"/>
</dbReference>
<dbReference type="InterPro" id="IPR036954">
    <property type="entry name" value="Collagen_IV_NC_sf"/>
</dbReference>
<feature type="compositionally biased region" description="Pro residues" evidence="9">
    <location>
        <begin position="18"/>
        <end position="35"/>
    </location>
</feature>
<dbReference type="Pfam" id="PF01413">
    <property type="entry name" value="C4"/>
    <property type="match status" value="2"/>
</dbReference>
<evidence type="ECO:0000256" key="8">
    <source>
        <dbReference type="ARBA" id="ARBA00023157"/>
    </source>
</evidence>
<dbReference type="SUPFAM" id="SSF56436">
    <property type="entry name" value="C-type lectin-like"/>
    <property type="match status" value="2"/>
</dbReference>
<gene>
    <name evidence="11" type="ORF">ANANG_G00129140</name>
</gene>
<keyword evidence="4" id="KW-0272">Extracellular matrix</keyword>
<feature type="domain" description="Collagen IV NC1" evidence="10">
    <location>
        <begin position="110"/>
        <end position="336"/>
    </location>
</feature>
<dbReference type="Proteomes" id="UP001044222">
    <property type="component" value="Chromosome 6"/>
</dbReference>
<accession>A0A9D3MEZ7</accession>
<dbReference type="InterPro" id="IPR008160">
    <property type="entry name" value="Collagen"/>
</dbReference>
<evidence type="ECO:0000256" key="1">
    <source>
        <dbReference type="ARBA" id="ARBA00003696"/>
    </source>
</evidence>
<evidence type="ECO:0000256" key="3">
    <source>
        <dbReference type="ARBA" id="ARBA00022525"/>
    </source>
</evidence>
<organism evidence="11 12">
    <name type="scientific">Anguilla anguilla</name>
    <name type="common">European freshwater eel</name>
    <name type="synonym">Muraena anguilla</name>
    <dbReference type="NCBI Taxonomy" id="7936"/>
    <lineage>
        <taxon>Eukaryota</taxon>
        <taxon>Metazoa</taxon>
        <taxon>Chordata</taxon>
        <taxon>Craniata</taxon>
        <taxon>Vertebrata</taxon>
        <taxon>Euteleostomi</taxon>
        <taxon>Actinopterygii</taxon>
        <taxon>Neopterygii</taxon>
        <taxon>Teleostei</taxon>
        <taxon>Anguilliformes</taxon>
        <taxon>Anguillidae</taxon>
        <taxon>Anguilla</taxon>
    </lineage>
</organism>
<dbReference type="EMBL" id="JAFIRN010000006">
    <property type="protein sequence ID" value="KAG5847715.1"/>
    <property type="molecule type" value="Genomic_DNA"/>
</dbReference>
<evidence type="ECO:0000259" key="10">
    <source>
        <dbReference type="PROSITE" id="PS51403"/>
    </source>
</evidence>
<evidence type="ECO:0000256" key="9">
    <source>
        <dbReference type="SAM" id="MobiDB-lite"/>
    </source>
</evidence>
<comment type="caution">
    <text evidence="11">The sequence shown here is derived from an EMBL/GenBank/DDBJ whole genome shotgun (WGS) entry which is preliminary data.</text>
</comment>
<evidence type="ECO:0000313" key="11">
    <source>
        <dbReference type="EMBL" id="KAG5847715.1"/>
    </source>
</evidence>
<dbReference type="PROSITE" id="PS51403">
    <property type="entry name" value="NC1_IV"/>
    <property type="match status" value="1"/>
</dbReference>